<proteinExistence type="predicted"/>
<accession>A0A834ZPK6</accession>
<feature type="compositionally biased region" description="Low complexity" evidence="1">
    <location>
        <begin position="432"/>
        <end position="453"/>
    </location>
</feature>
<dbReference type="OrthoDB" id="168404at2759"/>
<dbReference type="EMBL" id="JABCRI010000002">
    <property type="protein sequence ID" value="KAF8410022.1"/>
    <property type="molecule type" value="Genomic_DNA"/>
</dbReference>
<evidence type="ECO:0000259" key="3">
    <source>
        <dbReference type="Pfam" id="PF24501"/>
    </source>
</evidence>
<evidence type="ECO:0000313" key="4">
    <source>
        <dbReference type="EMBL" id="KAF8410022.1"/>
    </source>
</evidence>
<evidence type="ECO:0000256" key="2">
    <source>
        <dbReference type="SAM" id="Phobius"/>
    </source>
</evidence>
<keyword evidence="2" id="KW-1133">Transmembrane helix</keyword>
<dbReference type="PANTHER" id="PTHR22050:SF0">
    <property type="entry name" value="TRANSMEMBRANE PROTEIN 131 HOMOLOG"/>
    <property type="match status" value="1"/>
</dbReference>
<feature type="transmembrane region" description="Helical" evidence="2">
    <location>
        <begin position="214"/>
        <end position="237"/>
    </location>
</feature>
<organism evidence="4 5">
    <name type="scientific">Tetracentron sinense</name>
    <name type="common">Spur-leaf</name>
    <dbReference type="NCBI Taxonomy" id="13715"/>
    <lineage>
        <taxon>Eukaryota</taxon>
        <taxon>Viridiplantae</taxon>
        <taxon>Streptophyta</taxon>
        <taxon>Embryophyta</taxon>
        <taxon>Tracheophyta</taxon>
        <taxon>Spermatophyta</taxon>
        <taxon>Magnoliopsida</taxon>
        <taxon>Trochodendrales</taxon>
        <taxon>Trochodendraceae</taxon>
        <taxon>Tetracentron</taxon>
    </lineage>
</organism>
<dbReference type="Pfam" id="PF24501">
    <property type="entry name" value="Ig_TMEM131L_5"/>
    <property type="match status" value="1"/>
</dbReference>
<gene>
    <name evidence="4" type="ORF">HHK36_002542</name>
</gene>
<name>A0A834ZPK6_TETSI</name>
<evidence type="ECO:0000256" key="1">
    <source>
        <dbReference type="SAM" id="MobiDB-lite"/>
    </source>
</evidence>
<protein>
    <recommendedName>
        <fullName evidence="3">TMEM131L fifth Ig-like domain-containing protein</fullName>
    </recommendedName>
</protein>
<keyword evidence="2" id="KW-0472">Membrane</keyword>
<dbReference type="AlphaFoldDB" id="A0A834ZPK6"/>
<feature type="domain" description="TMEM131L fifth Ig-like" evidence="3">
    <location>
        <begin position="154"/>
        <end position="219"/>
    </location>
</feature>
<evidence type="ECO:0000313" key="5">
    <source>
        <dbReference type="Proteomes" id="UP000655225"/>
    </source>
</evidence>
<feature type="transmembrane region" description="Helical" evidence="2">
    <location>
        <begin position="249"/>
        <end position="272"/>
    </location>
</feature>
<dbReference type="PANTHER" id="PTHR22050">
    <property type="entry name" value="RW1 PROTEIN HOMOLOG"/>
    <property type="match status" value="1"/>
</dbReference>
<reference evidence="4 5" key="1">
    <citation type="submission" date="2020-04" db="EMBL/GenBank/DDBJ databases">
        <title>Plant Genome Project.</title>
        <authorList>
            <person name="Zhang R.-G."/>
        </authorList>
    </citation>
    <scope>NUCLEOTIDE SEQUENCE [LARGE SCALE GENOMIC DNA]</scope>
    <source>
        <strain evidence="4">YNK0</strain>
        <tissue evidence="4">Leaf</tissue>
    </source>
</reference>
<keyword evidence="5" id="KW-1185">Reference proteome</keyword>
<dbReference type="Proteomes" id="UP000655225">
    <property type="component" value="Unassembled WGS sequence"/>
</dbReference>
<keyword evidence="2" id="KW-0812">Transmembrane</keyword>
<comment type="caution">
    <text evidence="4">The sequence shown here is derived from an EMBL/GenBank/DDBJ whole genome shotgun (WGS) entry which is preliminary data.</text>
</comment>
<dbReference type="InterPro" id="IPR039877">
    <property type="entry name" value="TMEM131-like"/>
</dbReference>
<dbReference type="OMA" id="CENAMHI"/>
<dbReference type="GO" id="GO:0016020">
    <property type="term" value="C:membrane"/>
    <property type="evidence" value="ECO:0007669"/>
    <property type="project" value="TreeGrafter"/>
</dbReference>
<feature type="region of interest" description="Disordered" evidence="1">
    <location>
        <begin position="409"/>
        <end position="466"/>
    </location>
</feature>
<dbReference type="InterPro" id="IPR055437">
    <property type="entry name" value="TMEM131L_Ig_5"/>
</dbReference>
<sequence>MQLILNSGAIIDQCKATDEFLPPHSSSSLDRNESSTPRSYGFSIAETAITEAYVHPYGRALFGPIVFHPSNRCGWRSSALIRNNLSGVEWLPLRGFGGSLSLVLLEGSEPVRSLEFNLNMPIPLNMSTPDLLVHMEETSSACSQPLSKELYAKNTGDLPLEVRRIEISGADCGLGGFMVHTCKGFSLEPGESMMLLISYQTDFSAAVVHRDLELALATGILVIPMKANLPMYMLNLCKKSLFWIRLKKFSLVVIVAASITLLVFCCILPQALAFSTQDYLFKSEKSSSATISRAGKPSRMHRNQRNSRFSVSTGMDSLFRSSVEEDETSKLCFADRCSDGPGGVQEQGITAQHLKHMQDNKKQTVVMSDPQKETSLLPFSSILKPVSVVESSASLEAPQADNLIVKVGKERGRRRRKTKGASAGLTGMLEVSSSQSGNSTPSSPLSPLTSFGPKRSWPLSPDVEPTIDARNPFTQVVTNQQCEKGPVFESATNTRRLEREVPVKYCSKNCFLSPLEQPSAITKTTSKHVLLPSATFPRTGRLAPSVVSPPPFLVSTSPVGPHARAPGSELYQQKTVKTRVKTGLGDEFTYDIWGNHLSGLHLMDGVKEVSAMISNASEGDSQSFFAKGPQILMQRSQARSASPTPELPYCAVSCFHQKG</sequence>